<keyword evidence="2" id="KW-1185">Reference proteome</keyword>
<reference evidence="2" key="1">
    <citation type="journal article" date="2023" name="Nat. Plants">
        <title>Single-cell RNA sequencing provides a high-resolution roadmap for understanding the multicellular compartmentation of specialized metabolism.</title>
        <authorList>
            <person name="Sun S."/>
            <person name="Shen X."/>
            <person name="Li Y."/>
            <person name="Li Y."/>
            <person name="Wang S."/>
            <person name="Li R."/>
            <person name="Zhang H."/>
            <person name="Shen G."/>
            <person name="Guo B."/>
            <person name="Wei J."/>
            <person name="Xu J."/>
            <person name="St-Pierre B."/>
            <person name="Chen S."/>
            <person name="Sun C."/>
        </authorList>
    </citation>
    <scope>NUCLEOTIDE SEQUENCE [LARGE SCALE GENOMIC DNA]</scope>
</reference>
<accession>A0ACC0B4I2</accession>
<dbReference type="Proteomes" id="UP001060085">
    <property type="component" value="Linkage Group LG04"/>
</dbReference>
<protein>
    <submittedName>
        <fullName evidence="1">Uncharacterized protein</fullName>
    </submittedName>
</protein>
<name>A0ACC0B4I2_CATRO</name>
<sequence>MVSGYHTSVHWKSSKSWYSYGWKPTCCGQQTDDDFSTLKEIDDMAKGVIQEPLSSATQIASFAKKVQIIIRSHRVAGARKPYRSVVLVELRGGARRLPGGARGGRPLSLLIWVDDEIRIPNVGERGEGSGGRGHRDLGSFDHIGPFDSPDLDMQSLSLGLTQPALSHPGGLGTSYVPHVLGFSSFRSPHPPGLGFSSFQAPPHLGTVSSSFQAPPPSIRMDDATLAQQLRFGHRVRKKTTRFMPSDWP</sequence>
<gene>
    <name evidence="1" type="ORF">M9H77_17414</name>
</gene>
<comment type="caution">
    <text evidence="1">The sequence shown here is derived from an EMBL/GenBank/DDBJ whole genome shotgun (WGS) entry which is preliminary data.</text>
</comment>
<evidence type="ECO:0000313" key="2">
    <source>
        <dbReference type="Proteomes" id="UP001060085"/>
    </source>
</evidence>
<evidence type="ECO:0000313" key="1">
    <source>
        <dbReference type="EMBL" id="KAI5667561.1"/>
    </source>
</evidence>
<dbReference type="EMBL" id="CM044704">
    <property type="protein sequence ID" value="KAI5667561.1"/>
    <property type="molecule type" value="Genomic_DNA"/>
</dbReference>
<organism evidence="1 2">
    <name type="scientific">Catharanthus roseus</name>
    <name type="common">Madagascar periwinkle</name>
    <name type="synonym">Vinca rosea</name>
    <dbReference type="NCBI Taxonomy" id="4058"/>
    <lineage>
        <taxon>Eukaryota</taxon>
        <taxon>Viridiplantae</taxon>
        <taxon>Streptophyta</taxon>
        <taxon>Embryophyta</taxon>
        <taxon>Tracheophyta</taxon>
        <taxon>Spermatophyta</taxon>
        <taxon>Magnoliopsida</taxon>
        <taxon>eudicotyledons</taxon>
        <taxon>Gunneridae</taxon>
        <taxon>Pentapetalae</taxon>
        <taxon>asterids</taxon>
        <taxon>lamiids</taxon>
        <taxon>Gentianales</taxon>
        <taxon>Apocynaceae</taxon>
        <taxon>Rauvolfioideae</taxon>
        <taxon>Vinceae</taxon>
        <taxon>Catharanthinae</taxon>
        <taxon>Catharanthus</taxon>
    </lineage>
</organism>
<proteinExistence type="predicted"/>